<proteinExistence type="predicted"/>
<organism evidence="1 2">
    <name type="scientific">Mucilaginibacter arboris</name>
    <dbReference type="NCBI Taxonomy" id="2682090"/>
    <lineage>
        <taxon>Bacteria</taxon>
        <taxon>Pseudomonadati</taxon>
        <taxon>Bacteroidota</taxon>
        <taxon>Sphingobacteriia</taxon>
        <taxon>Sphingobacteriales</taxon>
        <taxon>Sphingobacteriaceae</taxon>
        <taxon>Mucilaginibacter</taxon>
    </lineage>
</organism>
<name>A0A7K1SU56_9SPHI</name>
<keyword evidence="2" id="KW-1185">Reference proteome</keyword>
<dbReference type="EMBL" id="WPIK01000003">
    <property type="protein sequence ID" value="MVN20788.1"/>
    <property type="molecule type" value="Genomic_DNA"/>
</dbReference>
<reference evidence="1 2" key="1">
    <citation type="submission" date="2019-12" db="EMBL/GenBank/DDBJ databases">
        <title>Mucilaginibacter sp. HMF7410 genome sequencing and assembly.</title>
        <authorList>
            <person name="Kang H."/>
            <person name="Cha I."/>
            <person name="Kim H."/>
            <person name="Joh K."/>
        </authorList>
    </citation>
    <scope>NUCLEOTIDE SEQUENCE [LARGE SCALE GENOMIC DNA]</scope>
    <source>
        <strain evidence="1 2">HMF7410</strain>
    </source>
</reference>
<gene>
    <name evidence="1" type="ORF">GO621_04485</name>
</gene>
<dbReference type="Proteomes" id="UP000462014">
    <property type="component" value="Unassembled WGS sequence"/>
</dbReference>
<dbReference type="AlphaFoldDB" id="A0A7K1SU56"/>
<protein>
    <recommendedName>
        <fullName evidence="3">SGNH/GDSL hydrolase family protein</fullName>
    </recommendedName>
</protein>
<evidence type="ECO:0000313" key="2">
    <source>
        <dbReference type="Proteomes" id="UP000462014"/>
    </source>
</evidence>
<accession>A0A7K1SU56</accession>
<evidence type="ECO:0000313" key="1">
    <source>
        <dbReference type="EMBL" id="MVN20788.1"/>
    </source>
</evidence>
<evidence type="ECO:0008006" key="3">
    <source>
        <dbReference type="Google" id="ProtNLM"/>
    </source>
</evidence>
<comment type="caution">
    <text evidence="1">The sequence shown here is derived from an EMBL/GenBank/DDBJ whole genome shotgun (WGS) entry which is preliminary data.</text>
</comment>
<sequence>MVKTFFQKAFILIFSLFAFLVAAIFLPVKQSRENMLYTQIDKNELLKNTRKPRIIFIGGSNLAFGLDSKLIKDSLHLNPINTGIHINIGLKYMLSNTLQYIKEGDIIILAAEYQQFYGNLADGEGELFSLVTDIVPKSKNLLGNRQYLKLLLLLPEYAQSKLQPLFLFYKYPKDTIVGIYDRKAFNTFGDACVHWKLPGENPKPYPAITKSFNNDALKALINFRNAVEQKKAKLYITFPGYQYSSYKVSVAAIKQVEQQLKEHRFLLISTPEEYMMPDSLMFDTPYHLTKKGVDYRTGLLIGDLKKVVKR</sequence>